<keyword evidence="2" id="KW-1185">Reference proteome</keyword>
<dbReference type="AlphaFoldDB" id="A0A7N1A3U7"/>
<dbReference type="Proteomes" id="UP000594263">
    <property type="component" value="Unplaced"/>
</dbReference>
<dbReference type="Gramene" id="Kaladp0076s0181.1.v1.1">
    <property type="protein sequence ID" value="Kaladp0076s0181.1.v1.1"/>
    <property type="gene ID" value="Kaladp0076s0181.v1.1"/>
</dbReference>
<reference evidence="1" key="1">
    <citation type="submission" date="2021-01" db="UniProtKB">
        <authorList>
            <consortium name="EnsemblPlants"/>
        </authorList>
    </citation>
    <scope>IDENTIFICATION</scope>
</reference>
<dbReference type="EnsemblPlants" id="Kaladp0076s0181.1.v1.1">
    <property type="protein sequence ID" value="Kaladp0076s0181.1.v1.1"/>
    <property type="gene ID" value="Kaladp0076s0181.v1.1"/>
</dbReference>
<evidence type="ECO:0000313" key="2">
    <source>
        <dbReference type="Proteomes" id="UP000594263"/>
    </source>
</evidence>
<organism evidence="1 2">
    <name type="scientific">Kalanchoe fedtschenkoi</name>
    <name type="common">Lavender scallops</name>
    <name type="synonym">South American air plant</name>
    <dbReference type="NCBI Taxonomy" id="63787"/>
    <lineage>
        <taxon>Eukaryota</taxon>
        <taxon>Viridiplantae</taxon>
        <taxon>Streptophyta</taxon>
        <taxon>Embryophyta</taxon>
        <taxon>Tracheophyta</taxon>
        <taxon>Spermatophyta</taxon>
        <taxon>Magnoliopsida</taxon>
        <taxon>eudicotyledons</taxon>
        <taxon>Gunneridae</taxon>
        <taxon>Pentapetalae</taxon>
        <taxon>Saxifragales</taxon>
        <taxon>Crassulaceae</taxon>
        <taxon>Kalanchoe</taxon>
    </lineage>
</organism>
<evidence type="ECO:0000313" key="1">
    <source>
        <dbReference type="EnsemblPlants" id="Kaladp0076s0181.1.v1.1"/>
    </source>
</evidence>
<protein>
    <submittedName>
        <fullName evidence="1">Uncharacterized protein</fullName>
    </submittedName>
</protein>
<sequence>MAYANLIEKLLESNYKVLPGLKTEVLLITWTQSEGVTEMNSGRQCRTSSLGCGSYGVSETGLDMGIGGKIVLQRKVRAMHVQL</sequence>
<name>A0A7N1A3U7_KALFE</name>
<accession>A0A7N1A3U7</accession>
<proteinExistence type="predicted"/>